<dbReference type="GO" id="GO:0008270">
    <property type="term" value="F:zinc ion binding"/>
    <property type="evidence" value="ECO:0007669"/>
    <property type="project" value="UniProtKB-KW"/>
</dbReference>
<dbReference type="AlphaFoldDB" id="A0AAD5TZM4"/>
<accession>A0AAD5TZM4</accession>
<dbReference type="FunFam" id="3.30.160.60:FF:000446">
    <property type="entry name" value="Zinc finger protein"/>
    <property type="match status" value="1"/>
</dbReference>
<evidence type="ECO:0000256" key="3">
    <source>
        <dbReference type="ARBA" id="ARBA00022833"/>
    </source>
</evidence>
<dbReference type="PANTHER" id="PTHR23235:SF120">
    <property type="entry name" value="KRUPPEL-LIKE FACTOR 15"/>
    <property type="match status" value="1"/>
</dbReference>
<feature type="domain" description="C2H2-type" evidence="5">
    <location>
        <begin position="230"/>
        <end position="257"/>
    </location>
</feature>
<dbReference type="SUPFAM" id="SSF57667">
    <property type="entry name" value="beta-beta-alpha zinc fingers"/>
    <property type="match status" value="1"/>
</dbReference>
<dbReference type="GO" id="GO:0000981">
    <property type="term" value="F:DNA-binding transcription factor activity, RNA polymerase II-specific"/>
    <property type="evidence" value="ECO:0007669"/>
    <property type="project" value="TreeGrafter"/>
</dbReference>
<evidence type="ECO:0000259" key="5">
    <source>
        <dbReference type="PROSITE" id="PS50157"/>
    </source>
</evidence>
<dbReference type="PROSITE" id="PS50157">
    <property type="entry name" value="ZINC_FINGER_C2H2_2"/>
    <property type="match status" value="2"/>
</dbReference>
<protein>
    <recommendedName>
        <fullName evidence="5">C2H2-type domain-containing protein</fullName>
    </recommendedName>
</protein>
<gene>
    <name evidence="6" type="ORF">HK099_006779</name>
</gene>
<keyword evidence="2 4" id="KW-0863">Zinc-finger</keyword>
<evidence type="ECO:0000313" key="6">
    <source>
        <dbReference type="EMBL" id="KAJ3214611.1"/>
    </source>
</evidence>
<dbReference type="GO" id="GO:0000978">
    <property type="term" value="F:RNA polymerase II cis-regulatory region sequence-specific DNA binding"/>
    <property type="evidence" value="ECO:0007669"/>
    <property type="project" value="TreeGrafter"/>
</dbReference>
<dbReference type="InterPro" id="IPR036236">
    <property type="entry name" value="Znf_C2H2_sf"/>
</dbReference>
<reference evidence="6" key="1">
    <citation type="submission" date="2020-05" db="EMBL/GenBank/DDBJ databases">
        <title>Phylogenomic resolution of chytrid fungi.</title>
        <authorList>
            <person name="Stajich J.E."/>
            <person name="Amses K."/>
            <person name="Simmons R."/>
            <person name="Seto K."/>
            <person name="Myers J."/>
            <person name="Bonds A."/>
            <person name="Quandt C.A."/>
            <person name="Barry K."/>
            <person name="Liu P."/>
            <person name="Grigoriev I."/>
            <person name="Longcore J.E."/>
            <person name="James T.Y."/>
        </authorList>
    </citation>
    <scope>NUCLEOTIDE SEQUENCE</scope>
    <source>
        <strain evidence="6">JEL0476</strain>
    </source>
</reference>
<dbReference type="Proteomes" id="UP001211065">
    <property type="component" value="Unassembled WGS sequence"/>
</dbReference>
<dbReference type="EMBL" id="JADGJW010000605">
    <property type="protein sequence ID" value="KAJ3214611.1"/>
    <property type="molecule type" value="Genomic_DNA"/>
</dbReference>
<proteinExistence type="predicted"/>
<dbReference type="PANTHER" id="PTHR23235">
    <property type="entry name" value="KRUEPPEL-LIKE TRANSCRIPTION FACTOR"/>
    <property type="match status" value="1"/>
</dbReference>
<evidence type="ECO:0000313" key="7">
    <source>
        <dbReference type="Proteomes" id="UP001211065"/>
    </source>
</evidence>
<sequence>MNNNHSSAPFNLLEDLFNFECINTTTNSVKKFNLNNNCNTIFSNDYPSPTISCSPQSSPELVSISAPPHYSPQLTQEPFFNFFQSNNYSFDTINSTFSPESPSFNSFSPNIPNNSTASSPLLPIHYNLPLTSPFASPIASPILQSDVSLTNLQFDHDFFSSFDLNAPIPNNINQNINSISSNINQNIIPTSPQPPLSSPILILERSPTLVSTKVLPKTKPKRKQPTEKQFNCSYCTVKFLRKHDLKRHERHHLGIKPFTCTICLKQFTRADALTRHTQIPDGCKSLND</sequence>
<keyword evidence="3" id="KW-0862">Zinc</keyword>
<dbReference type="Gene3D" id="3.30.160.60">
    <property type="entry name" value="Classic Zinc Finger"/>
    <property type="match status" value="2"/>
</dbReference>
<feature type="domain" description="C2H2-type" evidence="5">
    <location>
        <begin position="258"/>
        <end position="285"/>
    </location>
</feature>
<evidence type="ECO:0000256" key="1">
    <source>
        <dbReference type="ARBA" id="ARBA00022723"/>
    </source>
</evidence>
<dbReference type="SMART" id="SM00355">
    <property type="entry name" value="ZnF_C2H2"/>
    <property type="match status" value="2"/>
</dbReference>
<evidence type="ECO:0000256" key="4">
    <source>
        <dbReference type="PROSITE-ProRule" id="PRU00042"/>
    </source>
</evidence>
<dbReference type="InterPro" id="IPR013087">
    <property type="entry name" value="Znf_C2H2_type"/>
</dbReference>
<name>A0AAD5TZM4_9FUNG</name>
<organism evidence="6 7">
    <name type="scientific">Clydaea vesicula</name>
    <dbReference type="NCBI Taxonomy" id="447962"/>
    <lineage>
        <taxon>Eukaryota</taxon>
        <taxon>Fungi</taxon>
        <taxon>Fungi incertae sedis</taxon>
        <taxon>Chytridiomycota</taxon>
        <taxon>Chytridiomycota incertae sedis</taxon>
        <taxon>Chytridiomycetes</taxon>
        <taxon>Lobulomycetales</taxon>
        <taxon>Lobulomycetaceae</taxon>
        <taxon>Clydaea</taxon>
    </lineage>
</organism>
<keyword evidence="1" id="KW-0479">Metal-binding</keyword>
<feature type="non-terminal residue" evidence="6">
    <location>
        <position position="288"/>
    </location>
</feature>
<dbReference type="PROSITE" id="PS00028">
    <property type="entry name" value="ZINC_FINGER_C2H2_1"/>
    <property type="match status" value="1"/>
</dbReference>
<keyword evidence="7" id="KW-1185">Reference proteome</keyword>
<evidence type="ECO:0000256" key="2">
    <source>
        <dbReference type="ARBA" id="ARBA00022771"/>
    </source>
</evidence>
<comment type="caution">
    <text evidence="6">The sequence shown here is derived from an EMBL/GenBank/DDBJ whole genome shotgun (WGS) entry which is preliminary data.</text>
</comment>